<evidence type="ECO:0000313" key="4">
    <source>
        <dbReference type="EMBL" id="RST96040.1"/>
    </source>
</evidence>
<feature type="region of interest" description="Disordered" evidence="2">
    <location>
        <begin position="36"/>
        <end position="77"/>
    </location>
</feature>
<dbReference type="RefSeq" id="WP_126779286.1">
    <property type="nucleotide sequence ID" value="NZ_NGJU01000008.1"/>
</dbReference>
<dbReference type="Pfam" id="PF06458">
    <property type="entry name" value="MucBP"/>
    <property type="match status" value="2"/>
</dbReference>
<dbReference type="Proteomes" id="UP000287239">
    <property type="component" value="Unassembled WGS sequence"/>
</dbReference>
<gene>
    <name evidence="4" type="ORF">CBF35_06475</name>
</gene>
<evidence type="ECO:0000256" key="2">
    <source>
        <dbReference type="SAM" id="MobiDB-lite"/>
    </source>
</evidence>
<comment type="caution">
    <text evidence="4">The sequence shown here is derived from an EMBL/GenBank/DDBJ whole genome shotgun (WGS) entry which is preliminary data.</text>
</comment>
<dbReference type="GeneID" id="98568008"/>
<reference evidence="4 5" key="1">
    <citation type="submission" date="2017-05" db="EMBL/GenBank/DDBJ databases">
        <title>Vagococcus spp. assemblies.</title>
        <authorList>
            <person name="Gulvik C.A."/>
        </authorList>
    </citation>
    <scope>NUCLEOTIDE SEQUENCE [LARGE SCALE GENOMIC DNA]</scope>
    <source>
        <strain evidence="4 5">NCFB 2777</strain>
    </source>
</reference>
<protein>
    <recommendedName>
        <fullName evidence="3">MucBP domain-containing protein</fullName>
    </recommendedName>
</protein>
<evidence type="ECO:0000259" key="3">
    <source>
        <dbReference type="Pfam" id="PF06458"/>
    </source>
</evidence>
<organism evidence="4 5">
    <name type="scientific">Vagococcus salmoninarum</name>
    <dbReference type="NCBI Taxonomy" id="2739"/>
    <lineage>
        <taxon>Bacteria</taxon>
        <taxon>Bacillati</taxon>
        <taxon>Bacillota</taxon>
        <taxon>Bacilli</taxon>
        <taxon>Lactobacillales</taxon>
        <taxon>Enterococcaceae</taxon>
        <taxon>Vagococcus</taxon>
    </lineage>
</organism>
<dbReference type="Gene3D" id="3.10.20.320">
    <property type="entry name" value="Putative peptidoglycan bound protein (lpxtg motif)"/>
    <property type="match status" value="1"/>
</dbReference>
<dbReference type="AlphaFoldDB" id="A0A429ZQP0"/>
<feature type="domain" description="MucBP" evidence="3">
    <location>
        <begin position="294"/>
        <end position="330"/>
    </location>
</feature>
<name>A0A429ZQP0_9ENTE</name>
<evidence type="ECO:0000313" key="5">
    <source>
        <dbReference type="Proteomes" id="UP000287239"/>
    </source>
</evidence>
<dbReference type="EMBL" id="NGJU01000008">
    <property type="protein sequence ID" value="RST96040.1"/>
    <property type="molecule type" value="Genomic_DNA"/>
</dbReference>
<keyword evidence="5" id="KW-1185">Reference proteome</keyword>
<evidence type="ECO:0000256" key="1">
    <source>
        <dbReference type="ARBA" id="ARBA00022737"/>
    </source>
</evidence>
<proteinExistence type="predicted"/>
<accession>A0A429ZQP0</accession>
<sequence>MKTTGKKLSIFILLSLSIVLLSFVTLTRIPTKLNAKDTETSQVKEATKSEEVSATKEELLATSETQETEREEGDSKKILKGLEGKEYAIAPNGVKVPLDAKITDFETIEDFPFEALDETANMIDDSFTRMTINSPVEFPTKLKDGRKYNFIFGAMSNYRKVSNTSTEKVPTGSTQAPFRRDHAYAILPEKNMPIEKILNVKWATGIPTLPTIAGVDSVIPLYGTQVVIEPSKITEGDEPIWISSVYPAGFGAGSYQSGYAFSELLTHVGNVKPLNGGEMPQVLIMYKKGYEVYAYGVSYNSSNKSIDGYVRVKLAPKGVKGRVTMETTYVNALSKSREMALAYGIHVDINTLHDRSNLYSLGNYQGSYFEQKKVSDGYDYLLKYHTDGYDNQPDALFGNGLWGEPIWEKAKYHVNMYANFTTPGTVDPGFQKKYEDDSHPAVALRWNLKETPPAQIYMARFEQSITTANAMPPKVTKTAKNITTSNIANSNVDDFLEYSITVDTPTSIFDTVLEDVLPEGLSKPEYVKVDTYLNGKPMTTKDLDVDVVYTEGTRKLLVEAEELEPEKTVIRYKVQVLPEASDKLLTNRVVFNGVDFDDDPLEEVEATFDVKIKEIPYGFALIKYVDKDKKPLADEVTLQGKTGTTITPEVKDIAGYILDKVEPPETLKYKVGTQTITYIYKEGRFTLKQEVLDSLNPSLDGKTVKNNQVLTYRVTLESLFKPETPAVATYQTVTVTENIGDYLESAEEITFLTKDGTVAGTGSYDPVKKEVKATLTNLTIDRSENLILTFKATVKKDALAETKIIVNGTATASYSNNMTAAEVRSKDVISTVLGGLTLVSAPDGVNFGSVNVSDYQKEVAVDKNDMQTPLLVQDTRIKRTNWDVTAHIISDMTNGSDVRTGALKYYHKKTPLTLSNLPQPIYDNDGKNTTFEFNISDLWGKVAEAEGLKLDMSGGEAPSATNSYEGTIQWTVRDVIE</sequence>
<dbReference type="InterPro" id="IPR009459">
    <property type="entry name" value="MucBP_dom"/>
</dbReference>
<feature type="domain" description="MucBP" evidence="3">
    <location>
        <begin position="622"/>
        <end position="681"/>
    </location>
</feature>
<feature type="compositionally biased region" description="Basic and acidic residues" evidence="2">
    <location>
        <begin position="45"/>
        <end position="59"/>
    </location>
</feature>
<dbReference type="OrthoDB" id="2193590at2"/>
<keyword evidence="1" id="KW-0677">Repeat</keyword>